<dbReference type="GO" id="GO:0016998">
    <property type="term" value="P:cell wall macromolecule catabolic process"/>
    <property type="evidence" value="ECO:0007669"/>
    <property type="project" value="InterPro"/>
</dbReference>
<evidence type="ECO:0000256" key="3">
    <source>
        <dbReference type="SAM" id="SignalP"/>
    </source>
</evidence>
<dbReference type="InterPro" id="IPR002053">
    <property type="entry name" value="Glyco_hydro_25"/>
</dbReference>
<dbReference type="PANTHER" id="PTHR23208">
    <property type="entry name" value="LYSOZYME PROTEIN"/>
    <property type="match status" value="1"/>
</dbReference>
<feature type="chain" id="PRO_5037563656" evidence="3">
    <location>
        <begin position="20"/>
        <end position="226"/>
    </location>
</feature>
<dbReference type="GO" id="GO:0003796">
    <property type="term" value="F:lysozyme activity"/>
    <property type="evidence" value="ECO:0007669"/>
    <property type="project" value="InterPro"/>
</dbReference>
<dbReference type="InterPro" id="IPR051595">
    <property type="entry name" value="GH25_Enzymes"/>
</dbReference>
<name>A0A914VCW5_9BILA</name>
<reference evidence="5" key="1">
    <citation type="submission" date="2022-11" db="UniProtKB">
        <authorList>
            <consortium name="WormBaseParasite"/>
        </authorList>
    </citation>
    <scope>IDENTIFICATION</scope>
</reference>
<keyword evidence="4" id="KW-1185">Reference proteome</keyword>
<dbReference type="GO" id="GO:0007165">
    <property type="term" value="P:signal transduction"/>
    <property type="evidence" value="ECO:0007669"/>
    <property type="project" value="TreeGrafter"/>
</dbReference>
<accession>A0A914VCW5</accession>
<dbReference type="WBParaSite" id="PSAMB.scaffold1796size27786.g14905.t1">
    <property type="protein sequence ID" value="PSAMB.scaffold1796size27786.g14905.t1"/>
    <property type="gene ID" value="PSAMB.scaffold1796size27786.g14905"/>
</dbReference>
<dbReference type="Gene3D" id="3.20.20.80">
    <property type="entry name" value="Glycosidases"/>
    <property type="match status" value="1"/>
</dbReference>
<protein>
    <submittedName>
        <fullName evidence="5">Lysozyme</fullName>
    </submittedName>
</protein>
<evidence type="ECO:0000313" key="4">
    <source>
        <dbReference type="Proteomes" id="UP000887566"/>
    </source>
</evidence>
<feature type="signal peptide" evidence="3">
    <location>
        <begin position="1"/>
        <end position="19"/>
    </location>
</feature>
<comment type="similarity">
    <text evidence="1">Belongs to the glycosyl hydrolase 25 family.</text>
</comment>
<dbReference type="GO" id="GO:0009253">
    <property type="term" value="P:peptidoglycan catabolic process"/>
    <property type="evidence" value="ECO:0007669"/>
    <property type="project" value="InterPro"/>
</dbReference>
<proteinExistence type="inferred from homology"/>
<dbReference type="SUPFAM" id="SSF51445">
    <property type="entry name" value="(Trans)glycosidases"/>
    <property type="match status" value="1"/>
</dbReference>
<dbReference type="PROSITE" id="PS51904">
    <property type="entry name" value="GLYCOSYL_HYDROL_F25_2"/>
    <property type="match status" value="1"/>
</dbReference>
<organism evidence="4 5">
    <name type="scientific">Plectus sambesii</name>
    <dbReference type="NCBI Taxonomy" id="2011161"/>
    <lineage>
        <taxon>Eukaryota</taxon>
        <taxon>Metazoa</taxon>
        <taxon>Ecdysozoa</taxon>
        <taxon>Nematoda</taxon>
        <taxon>Chromadorea</taxon>
        <taxon>Plectida</taxon>
        <taxon>Plectina</taxon>
        <taxon>Plectoidea</taxon>
        <taxon>Plectidae</taxon>
        <taxon>Plectus</taxon>
    </lineage>
</organism>
<dbReference type="InterPro" id="IPR017853">
    <property type="entry name" value="GH"/>
</dbReference>
<dbReference type="GO" id="GO:0045087">
    <property type="term" value="P:innate immune response"/>
    <property type="evidence" value="ECO:0007669"/>
    <property type="project" value="TreeGrafter"/>
</dbReference>
<dbReference type="PANTHER" id="PTHR23208:SF36">
    <property type="entry name" value="LYSOZYME-RELATED"/>
    <property type="match status" value="1"/>
</dbReference>
<dbReference type="Proteomes" id="UP000887566">
    <property type="component" value="Unplaced"/>
</dbReference>
<evidence type="ECO:0000256" key="1">
    <source>
        <dbReference type="ARBA" id="ARBA00010646"/>
    </source>
</evidence>
<keyword evidence="2 3" id="KW-0732">Signal</keyword>
<dbReference type="AlphaFoldDB" id="A0A914VCW5"/>
<evidence type="ECO:0000256" key="2">
    <source>
        <dbReference type="ARBA" id="ARBA00022729"/>
    </source>
</evidence>
<sequence length="226" mass="25587">MRLLWFSLVFLGCIARGEAVVGFDSIEPMTVHAFQCLAQRGYSFYITRVYGIHVHTCPITGQCVDYNGINNIKAGRAAGWRDVDGYFWPCTWANCTDVKTQMKTTVEALSKAGAVIGTMWLDIEMDPEWSSDLNVNRQVVRDLVQQAQAMNVTVGIYTNNNSWGTIVGIDWAEFSSLPLWWPRYNDEQNFDTFIPFGGWTLPVMHQYLGDARGSCGVDDLDLDWYP</sequence>
<evidence type="ECO:0000313" key="5">
    <source>
        <dbReference type="WBParaSite" id="PSAMB.scaffold1796size27786.g14905.t1"/>
    </source>
</evidence>